<keyword evidence="1" id="KW-0812">Transmembrane</keyword>
<dbReference type="AlphaFoldDB" id="A0A8D8UT37"/>
<protein>
    <submittedName>
        <fullName evidence="2">Uncharacterized protein</fullName>
    </submittedName>
</protein>
<feature type="transmembrane region" description="Helical" evidence="1">
    <location>
        <begin position="6"/>
        <end position="28"/>
    </location>
</feature>
<organism evidence="2">
    <name type="scientific">Cacopsylla melanoneura</name>
    <dbReference type="NCBI Taxonomy" id="428564"/>
    <lineage>
        <taxon>Eukaryota</taxon>
        <taxon>Metazoa</taxon>
        <taxon>Ecdysozoa</taxon>
        <taxon>Arthropoda</taxon>
        <taxon>Hexapoda</taxon>
        <taxon>Insecta</taxon>
        <taxon>Pterygota</taxon>
        <taxon>Neoptera</taxon>
        <taxon>Paraneoptera</taxon>
        <taxon>Hemiptera</taxon>
        <taxon>Sternorrhyncha</taxon>
        <taxon>Psylloidea</taxon>
        <taxon>Psyllidae</taxon>
        <taxon>Psyllinae</taxon>
        <taxon>Cacopsylla</taxon>
    </lineage>
</organism>
<sequence>MHCCANWYPYVFAFFFQTQFFFTFVGFFRKIYYIKLIHRCQQGLFGFSFRQRKVGGCSNSNHFGSLLYHRLLVKFTNINLHSRITNLSFVPLKRVALQRTV</sequence>
<keyword evidence="1" id="KW-0472">Membrane</keyword>
<proteinExistence type="predicted"/>
<keyword evidence="1" id="KW-1133">Transmembrane helix</keyword>
<evidence type="ECO:0000313" key="2">
    <source>
        <dbReference type="EMBL" id="CAG6710490.1"/>
    </source>
</evidence>
<reference evidence="2" key="1">
    <citation type="submission" date="2021-05" db="EMBL/GenBank/DDBJ databases">
        <authorList>
            <person name="Alioto T."/>
            <person name="Alioto T."/>
            <person name="Gomez Garrido J."/>
        </authorList>
    </citation>
    <scope>NUCLEOTIDE SEQUENCE</scope>
</reference>
<evidence type="ECO:0000256" key="1">
    <source>
        <dbReference type="SAM" id="Phobius"/>
    </source>
</evidence>
<name>A0A8D8UT37_9HEMI</name>
<dbReference type="EMBL" id="HBUF01347133">
    <property type="protein sequence ID" value="CAG6710490.1"/>
    <property type="molecule type" value="Transcribed_RNA"/>
</dbReference>
<accession>A0A8D8UT37</accession>